<keyword evidence="2" id="KW-1133">Transmembrane helix</keyword>
<dbReference type="Pfam" id="PF02325">
    <property type="entry name" value="CCB3_YggT"/>
    <property type="match status" value="1"/>
</dbReference>
<gene>
    <name evidence="3" type="ORF">LSI01_02650</name>
</gene>
<keyword evidence="2" id="KW-0472">Membrane</keyword>
<evidence type="ECO:0000313" key="4">
    <source>
        <dbReference type="Proteomes" id="UP000321429"/>
    </source>
</evidence>
<accession>A0A510VM03</accession>
<organism evidence="3 4">
    <name type="scientific">Furfurilactobacillus siliginis</name>
    <dbReference type="NCBI Taxonomy" id="348151"/>
    <lineage>
        <taxon>Bacteria</taxon>
        <taxon>Bacillati</taxon>
        <taxon>Bacillota</taxon>
        <taxon>Bacilli</taxon>
        <taxon>Lactobacillales</taxon>
        <taxon>Lactobacillaceae</taxon>
        <taxon>Furfurilactobacillus</taxon>
    </lineage>
</organism>
<evidence type="ECO:0000256" key="2">
    <source>
        <dbReference type="SAM" id="Phobius"/>
    </source>
</evidence>
<keyword evidence="2" id="KW-0812">Transmembrane</keyword>
<protein>
    <submittedName>
        <fullName evidence="3">Membrane protein</fullName>
    </submittedName>
</protein>
<evidence type="ECO:0000313" key="3">
    <source>
        <dbReference type="EMBL" id="GEK27954.1"/>
    </source>
</evidence>
<name>A0A510VM03_9LACO</name>
<evidence type="ECO:0000256" key="1">
    <source>
        <dbReference type="ARBA" id="ARBA00010894"/>
    </source>
</evidence>
<feature type="transmembrane region" description="Helical" evidence="2">
    <location>
        <begin position="15"/>
        <end position="33"/>
    </location>
</feature>
<comment type="similarity">
    <text evidence="1">Belongs to the YggT family.</text>
</comment>
<comment type="caution">
    <text evidence="3">The sequence shown here is derived from an EMBL/GenBank/DDBJ whole genome shotgun (WGS) entry which is preliminary data.</text>
</comment>
<dbReference type="GO" id="GO:0016020">
    <property type="term" value="C:membrane"/>
    <property type="evidence" value="ECO:0007669"/>
    <property type="project" value="InterPro"/>
</dbReference>
<dbReference type="PANTHER" id="PTHR33219">
    <property type="entry name" value="YLMG HOMOLOG PROTEIN 2, CHLOROPLASTIC"/>
    <property type="match status" value="1"/>
</dbReference>
<dbReference type="RefSeq" id="WP_272946581.1">
    <property type="nucleotide sequence ID" value="NZ_JQCB01000005.1"/>
</dbReference>
<sequence length="90" mass="10105">MISLLITVVGWAFDLYTFALFIYVMMSWFPTAYSSSFGQFLTRICEPYLRLFDFVPPIGGISFSPMVAIIVLGVMQYGINGLLVTLFTAL</sequence>
<feature type="transmembrane region" description="Helical" evidence="2">
    <location>
        <begin position="54"/>
        <end position="79"/>
    </location>
</feature>
<proteinExistence type="inferred from homology"/>
<dbReference type="Proteomes" id="UP000321429">
    <property type="component" value="Unassembled WGS sequence"/>
</dbReference>
<reference evidence="3 4" key="1">
    <citation type="submission" date="2019-07" db="EMBL/GenBank/DDBJ databases">
        <title>Whole genome shotgun sequence of Lactobacillus siliginis NBRC 101315.</title>
        <authorList>
            <person name="Hosoyama A."/>
            <person name="Uohara A."/>
            <person name="Ohji S."/>
            <person name="Ichikawa N."/>
        </authorList>
    </citation>
    <scope>NUCLEOTIDE SEQUENCE [LARGE SCALE GENOMIC DNA]</scope>
    <source>
        <strain evidence="3 4">NBRC 101315</strain>
    </source>
</reference>
<dbReference type="AlphaFoldDB" id="A0A510VM03"/>
<dbReference type="EMBL" id="BJUD01000002">
    <property type="protein sequence ID" value="GEK27954.1"/>
    <property type="molecule type" value="Genomic_DNA"/>
</dbReference>
<dbReference type="InterPro" id="IPR003425">
    <property type="entry name" value="CCB3/YggT"/>
</dbReference>
<dbReference type="PANTHER" id="PTHR33219:SF14">
    <property type="entry name" value="PROTEIN COFACTOR ASSEMBLY OF COMPLEX C SUBUNIT B CCB3, CHLOROPLASTIC-RELATED"/>
    <property type="match status" value="1"/>
</dbReference>